<dbReference type="PANTHER" id="PTHR43643">
    <property type="entry name" value="HISTIDINOL-PHOSPHATE AMINOTRANSFERASE 2"/>
    <property type="match status" value="1"/>
</dbReference>
<keyword evidence="12" id="KW-1185">Reference proteome</keyword>
<evidence type="ECO:0000256" key="4">
    <source>
        <dbReference type="ARBA" id="ARBA00011738"/>
    </source>
</evidence>
<dbReference type="GO" id="GO:0030170">
    <property type="term" value="F:pyridoxal phosphate binding"/>
    <property type="evidence" value="ECO:0007669"/>
    <property type="project" value="InterPro"/>
</dbReference>
<keyword evidence="5 9" id="KW-0032">Aminotransferase</keyword>
<dbReference type="HAMAP" id="MF_01023">
    <property type="entry name" value="HisC_aminotrans_2"/>
    <property type="match status" value="1"/>
</dbReference>
<dbReference type="Gene3D" id="3.40.640.10">
    <property type="entry name" value="Type I PLP-dependent aspartate aminotransferase-like (Major domain)"/>
    <property type="match status" value="1"/>
</dbReference>
<dbReference type="STRING" id="1058.SAMN05421783_101383"/>
<dbReference type="InterPro" id="IPR015424">
    <property type="entry name" value="PyrdxlP-dep_Trfase"/>
</dbReference>
<evidence type="ECO:0000256" key="1">
    <source>
        <dbReference type="ARBA" id="ARBA00001933"/>
    </source>
</evidence>
<keyword evidence="7 9" id="KW-0663">Pyridoxal phosphate</keyword>
<comment type="subunit">
    <text evidence="4 9">Homodimer.</text>
</comment>
<keyword evidence="9" id="KW-0028">Amino-acid biosynthesis</keyword>
<proteinExistence type="inferred from homology"/>
<organism evidence="11 12">
    <name type="scientific">Thiocapsa roseopersicina</name>
    <dbReference type="NCBI Taxonomy" id="1058"/>
    <lineage>
        <taxon>Bacteria</taxon>
        <taxon>Pseudomonadati</taxon>
        <taxon>Pseudomonadota</taxon>
        <taxon>Gammaproteobacteria</taxon>
        <taxon>Chromatiales</taxon>
        <taxon>Chromatiaceae</taxon>
        <taxon>Thiocapsa</taxon>
    </lineage>
</organism>
<dbReference type="InterPro" id="IPR015422">
    <property type="entry name" value="PyrdxlP-dep_Trfase_small"/>
</dbReference>
<dbReference type="PANTHER" id="PTHR43643:SF3">
    <property type="entry name" value="HISTIDINOL-PHOSPHATE AMINOTRANSFERASE"/>
    <property type="match status" value="1"/>
</dbReference>
<dbReference type="NCBIfam" id="TIGR01141">
    <property type="entry name" value="hisC"/>
    <property type="match status" value="1"/>
</dbReference>
<dbReference type="RefSeq" id="WP_093027537.1">
    <property type="nucleotide sequence ID" value="NZ_FNNZ01000001.1"/>
</dbReference>
<dbReference type="CDD" id="cd00609">
    <property type="entry name" value="AAT_like"/>
    <property type="match status" value="1"/>
</dbReference>
<dbReference type="GO" id="GO:0000105">
    <property type="term" value="P:L-histidine biosynthetic process"/>
    <property type="evidence" value="ECO:0007669"/>
    <property type="project" value="UniProtKB-UniRule"/>
</dbReference>
<dbReference type="Pfam" id="PF00155">
    <property type="entry name" value="Aminotran_1_2"/>
    <property type="match status" value="1"/>
</dbReference>
<reference evidence="12" key="1">
    <citation type="submission" date="2016-10" db="EMBL/GenBank/DDBJ databases">
        <authorList>
            <person name="Varghese N."/>
            <person name="Submissions S."/>
        </authorList>
    </citation>
    <scope>NUCLEOTIDE SEQUENCE [LARGE SCALE GENOMIC DNA]</scope>
    <source>
        <strain evidence="12">DSM 217</strain>
    </source>
</reference>
<protein>
    <recommendedName>
        <fullName evidence="9">Histidinol-phosphate aminotransferase</fullName>
        <ecNumber evidence="9">2.6.1.9</ecNumber>
    </recommendedName>
    <alternativeName>
        <fullName evidence="9">Imidazole acetol-phosphate transaminase</fullName>
    </alternativeName>
</protein>
<comment type="catalytic activity">
    <reaction evidence="8 9">
        <text>L-histidinol phosphate + 2-oxoglutarate = 3-(imidazol-4-yl)-2-oxopropyl phosphate + L-glutamate</text>
        <dbReference type="Rhea" id="RHEA:23744"/>
        <dbReference type="ChEBI" id="CHEBI:16810"/>
        <dbReference type="ChEBI" id="CHEBI:29985"/>
        <dbReference type="ChEBI" id="CHEBI:57766"/>
        <dbReference type="ChEBI" id="CHEBI:57980"/>
        <dbReference type="EC" id="2.6.1.9"/>
    </reaction>
</comment>
<dbReference type="GO" id="GO:0004400">
    <property type="term" value="F:histidinol-phosphate transaminase activity"/>
    <property type="evidence" value="ECO:0007669"/>
    <property type="project" value="UniProtKB-UniRule"/>
</dbReference>
<dbReference type="InterPro" id="IPR005861">
    <property type="entry name" value="HisP_aminotrans"/>
</dbReference>
<dbReference type="AlphaFoldDB" id="A0A1H2QQJ6"/>
<dbReference type="InterPro" id="IPR050106">
    <property type="entry name" value="HistidinolP_aminotransfase"/>
</dbReference>
<evidence type="ECO:0000256" key="2">
    <source>
        <dbReference type="ARBA" id="ARBA00005011"/>
    </source>
</evidence>
<dbReference type="OrthoDB" id="9813612at2"/>
<gene>
    <name evidence="9" type="primary">hisC</name>
    <name evidence="11" type="ORF">SAMN05421783_101383</name>
</gene>
<dbReference type="EMBL" id="FNNZ01000001">
    <property type="protein sequence ID" value="SDW09432.1"/>
    <property type="molecule type" value="Genomic_DNA"/>
</dbReference>
<evidence type="ECO:0000256" key="7">
    <source>
        <dbReference type="ARBA" id="ARBA00022898"/>
    </source>
</evidence>
<sequence length="370" mass="39606">MTVHDNPFLPITAPGIAGLTPYVPGKPVSELERELGIRDSVKLASNENPLGPGPRAREAIAGLMGEIGRYPDGGGFELRRVLAEFHGVPQSAVTIGNGSNDVLDLIARTFLYPGVESVFSEHAFAVYPIATQAVGATARVAKACNYGNDLDALASLVTDKTRVVWIANPNNPTGTWLAAAPLKSFIEAMPRTCIVVIDEAYTEYVGEPDFPDATHWLDHFPNLIVTRTFAKAHGLAALRVGYGLSDPQVADLLNRVRQPFNVNAFAQAAAAAAIGDREHVRASVELNRAGMRQYLGAFQRMGLAYIPSVGNFITVDVGRPAGPVNQDLLKRGVIVRPVGNYGLPNHLRISIGLEAENARCIAALEDILAS</sequence>
<keyword evidence="6 9" id="KW-0808">Transferase</keyword>
<dbReference type="InterPro" id="IPR015421">
    <property type="entry name" value="PyrdxlP-dep_Trfase_major"/>
</dbReference>
<evidence type="ECO:0000256" key="8">
    <source>
        <dbReference type="ARBA" id="ARBA00047481"/>
    </source>
</evidence>
<evidence type="ECO:0000313" key="12">
    <source>
        <dbReference type="Proteomes" id="UP000198816"/>
    </source>
</evidence>
<feature type="domain" description="Aminotransferase class I/classII large" evidence="10">
    <location>
        <begin position="39"/>
        <end position="359"/>
    </location>
</feature>
<feature type="modified residue" description="N6-(pyridoxal phosphate)lysine" evidence="9">
    <location>
        <position position="231"/>
    </location>
</feature>
<evidence type="ECO:0000256" key="9">
    <source>
        <dbReference type="HAMAP-Rule" id="MF_01023"/>
    </source>
</evidence>
<dbReference type="EC" id="2.6.1.9" evidence="9"/>
<comment type="similarity">
    <text evidence="3 9">Belongs to the class-II pyridoxal-phosphate-dependent aminotransferase family. Histidinol-phosphate aminotransferase subfamily.</text>
</comment>
<name>A0A1H2QQJ6_THIRO</name>
<evidence type="ECO:0000256" key="5">
    <source>
        <dbReference type="ARBA" id="ARBA00022576"/>
    </source>
</evidence>
<comment type="pathway">
    <text evidence="2 9">Amino-acid biosynthesis; L-histidine biosynthesis; L-histidine from 5-phospho-alpha-D-ribose 1-diphosphate: step 7/9.</text>
</comment>
<dbReference type="InterPro" id="IPR004839">
    <property type="entry name" value="Aminotransferase_I/II_large"/>
</dbReference>
<dbReference type="UniPathway" id="UPA00031">
    <property type="reaction ID" value="UER00012"/>
</dbReference>
<dbReference type="SUPFAM" id="SSF53383">
    <property type="entry name" value="PLP-dependent transferases"/>
    <property type="match status" value="1"/>
</dbReference>
<dbReference type="Proteomes" id="UP000198816">
    <property type="component" value="Unassembled WGS sequence"/>
</dbReference>
<comment type="cofactor">
    <cofactor evidence="1 9">
        <name>pyridoxal 5'-phosphate</name>
        <dbReference type="ChEBI" id="CHEBI:597326"/>
    </cofactor>
</comment>
<keyword evidence="9" id="KW-0368">Histidine biosynthesis</keyword>
<evidence type="ECO:0000256" key="6">
    <source>
        <dbReference type="ARBA" id="ARBA00022679"/>
    </source>
</evidence>
<accession>A0A1H2QQJ6</accession>
<evidence type="ECO:0000259" key="10">
    <source>
        <dbReference type="Pfam" id="PF00155"/>
    </source>
</evidence>
<dbReference type="Gene3D" id="3.90.1150.10">
    <property type="entry name" value="Aspartate Aminotransferase, domain 1"/>
    <property type="match status" value="1"/>
</dbReference>
<evidence type="ECO:0000313" key="11">
    <source>
        <dbReference type="EMBL" id="SDW09432.1"/>
    </source>
</evidence>
<evidence type="ECO:0000256" key="3">
    <source>
        <dbReference type="ARBA" id="ARBA00007970"/>
    </source>
</evidence>